<evidence type="ECO:0000313" key="2">
    <source>
        <dbReference type="EMBL" id="KAK7198691.1"/>
    </source>
</evidence>
<feature type="compositionally biased region" description="Low complexity" evidence="1">
    <location>
        <begin position="86"/>
        <end position="98"/>
    </location>
</feature>
<feature type="region of interest" description="Disordered" evidence="1">
    <location>
        <begin position="1"/>
        <end position="52"/>
    </location>
</feature>
<accession>A0AAW0EYS5</accession>
<feature type="compositionally biased region" description="Low complexity" evidence="1">
    <location>
        <begin position="1"/>
        <end position="11"/>
    </location>
</feature>
<comment type="caution">
    <text evidence="2">The sequence shown here is derived from an EMBL/GenBank/DDBJ whole genome shotgun (WGS) entry which is preliminary data.</text>
</comment>
<dbReference type="AlphaFoldDB" id="A0AAW0EYS5"/>
<feature type="region of interest" description="Disordered" evidence="1">
    <location>
        <begin position="86"/>
        <end position="109"/>
    </location>
</feature>
<feature type="compositionally biased region" description="Pro residues" evidence="1">
    <location>
        <begin position="12"/>
        <end position="21"/>
    </location>
</feature>
<dbReference type="EMBL" id="JAECZO010000168">
    <property type="protein sequence ID" value="KAK7198691.1"/>
    <property type="molecule type" value="Genomic_DNA"/>
</dbReference>
<feature type="compositionally biased region" description="Low complexity" evidence="1">
    <location>
        <begin position="40"/>
        <end position="52"/>
    </location>
</feature>
<keyword evidence="3" id="KW-1185">Reference proteome</keyword>
<proteinExistence type="predicted"/>
<evidence type="ECO:0008006" key="4">
    <source>
        <dbReference type="Google" id="ProtNLM"/>
    </source>
</evidence>
<gene>
    <name evidence="2" type="ORF">NESM_000832900</name>
</gene>
<feature type="region of interest" description="Disordered" evidence="1">
    <location>
        <begin position="176"/>
        <end position="199"/>
    </location>
</feature>
<protein>
    <recommendedName>
        <fullName evidence="4">DRBM domain-containing protein</fullName>
    </recommendedName>
</protein>
<evidence type="ECO:0000313" key="3">
    <source>
        <dbReference type="Proteomes" id="UP001430356"/>
    </source>
</evidence>
<sequence length="460" mass="50027">MSRGTAAAAAVTPPPPPPPEEPLTYPITFAKLAEEDDLQQKQQQQQSSSATAAAAQTLASSSMRHISIFSSLHWLRPIYELAEWMPPSSSTTTTAPHSNRGDRRGPADAAAVEVSADTALVPFDDVRAALQLLPLFDKFFVEGSKIIPQHTELYYFIESFALPTPKGPKVVTRSKVEGDHRATHQPSHAPATAGAAGATTKTTVTNSTACFSLLPGHNQFLLYYEEREKLRHCNYLQLDRLRFAWVAVKELLEESKVFHLHDGSLTGFARRDLKKNNAASPFCIAAPSTPVVESSSPSGGGGGGGGASSKVVGRGGGNARLHQGTSGNVITGPSKDVMEEKKRVQQLRFLREELEQECQRRWPYTPVAKSCLFSVEEMVEAELPTDALEQLGLVGAHNLKNAKSGQRRGPRYYLATVELPLLNKKGGAARFKAPRWWNNRRDAESAAAEATLLALRNLKA</sequence>
<feature type="compositionally biased region" description="Low complexity" evidence="1">
    <location>
        <begin position="189"/>
        <end position="199"/>
    </location>
</feature>
<evidence type="ECO:0000256" key="1">
    <source>
        <dbReference type="SAM" id="MobiDB-lite"/>
    </source>
</evidence>
<name>A0AAW0EYS5_9TRYP</name>
<reference evidence="2 3" key="1">
    <citation type="journal article" date="2021" name="MBio">
        <title>A New Model Trypanosomatid, Novymonas esmeraldas: Genomic Perception of Its 'Candidatus Pandoraea novymonadis' Endosymbiont.</title>
        <authorList>
            <person name="Zakharova A."/>
            <person name="Saura A."/>
            <person name="Butenko A."/>
            <person name="Podesvova L."/>
            <person name="Warmusova S."/>
            <person name="Kostygov A.Y."/>
            <person name="Nenarokova A."/>
            <person name="Lukes J."/>
            <person name="Opperdoes F.R."/>
            <person name="Yurchenko V."/>
        </authorList>
    </citation>
    <scope>NUCLEOTIDE SEQUENCE [LARGE SCALE GENOMIC DNA]</scope>
    <source>
        <strain evidence="2 3">E262AT.01</strain>
    </source>
</reference>
<dbReference type="Proteomes" id="UP001430356">
    <property type="component" value="Unassembled WGS sequence"/>
</dbReference>
<organism evidence="2 3">
    <name type="scientific">Novymonas esmeraldas</name>
    <dbReference type="NCBI Taxonomy" id="1808958"/>
    <lineage>
        <taxon>Eukaryota</taxon>
        <taxon>Discoba</taxon>
        <taxon>Euglenozoa</taxon>
        <taxon>Kinetoplastea</taxon>
        <taxon>Metakinetoplastina</taxon>
        <taxon>Trypanosomatida</taxon>
        <taxon>Trypanosomatidae</taxon>
        <taxon>Novymonas</taxon>
    </lineage>
</organism>
<feature type="region of interest" description="Disordered" evidence="1">
    <location>
        <begin position="289"/>
        <end position="337"/>
    </location>
</feature>
<feature type="compositionally biased region" description="Gly residues" evidence="1">
    <location>
        <begin position="298"/>
        <end position="318"/>
    </location>
</feature>